<organism evidence="1 2">
    <name type="scientific">Mycena metata</name>
    <dbReference type="NCBI Taxonomy" id="1033252"/>
    <lineage>
        <taxon>Eukaryota</taxon>
        <taxon>Fungi</taxon>
        <taxon>Dikarya</taxon>
        <taxon>Basidiomycota</taxon>
        <taxon>Agaricomycotina</taxon>
        <taxon>Agaricomycetes</taxon>
        <taxon>Agaricomycetidae</taxon>
        <taxon>Agaricales</taxon>
        <taxon>Marasmiineae</taxon>
        <taxon>Mycenaceae</taxon>
        <taxon>Mycena</taxon>
    </lineage>
</organism>
<dbReference type="Proteomes" id="UP001215598">
    <property type="component" value="Unassembled WGS sequence"/>
</dbReference>
<dbReference type="Gene3D" id="3.80.10.10">
    <property type="entry name" value="Ribonuclease Inhibitor"/>
    <property type="match status" value="1"/>
</dbReference>
<sequence>MLDLLPPEIFGRVLEIATEAWGVGFLPPICLVCSRCYGVVVSTPTLWGMIVMDRNISIPLLNQQLAKAKETDLRITFTRKGWRSGQKNTRQFVANLAALAHNWVRVDMPTNVISLARWADMRRMEVLTLHFHGGEDTSAEKFFSDSESSSETYSRPSLHSFTAFSLPKEWMTRLLGPSITYLEIARLDAIPASQMQHYLSLVPNVHTLSLPVISFLHLSASPVVVLLSHLHNLELTRVRDLTSLLLNVRAPALRTLSICECTGQMGPVFSQWSQAGFLPAGLQSLELSNCLSPDDFPFLIGWLSRLPALLRLTISYEDEMRNDLSPALAAPDGAGPVVDGWLCPSLIHLCLDFPLHVADILPIARARSGGPGTPAKLRSMQAQLCSSGTAEEIAELRSYFAEPEDARCLCIGCSFFHLNSEHCDCW</sequence>
<accession>A0AAD7H7T0</accession>
<dbReference type="SUPFAM" id="SSF52047">
    <property type="entry name" value="RNI-like"/>
    <property type="match status" value="1"/>
</dbReference>
<name>A0AAD7H7T0_9AGAR</name>
<dbReference type="EMBL" id="JARKIB010000331">
    <property type="protein sequence ID" value="KAJ7714094.1"/>
    <property type="molecule type" value="Genomic_DNA"/>
</dbReference>
<comment type="caution">
    <text evidence="1">The sequence shown here is derived from an EMBL/GenBank/DDBJ whole genome shotgun (WGS) entry which is preliminary data.</text>
</comment>
<evidence type="ECO:0000313" key="1">
    <source>
        <dbReference type="EMBL" id="KAJ7714094.1"/>
    </source>
</evidence>
<protein>
    <recommendedName>
        <fullName evidence="3">F-box domain-containing protein</fullName>
    </recommendedName>
</protein>
<evidence type="ECO:0000313" key="2">
    <source>
        <dbReference type="Proteomes" id="UP001215598"/>
    </source>
</evidence>
<reference evidence="1" key="1">
    <citation type="submission" date="2023-03" db="EMBL/GenBank/DDBJ databases">
        <title>Massive genome expansion in bonnet fungi (Mycena s.s.) driven by repeated elements and novel gene families across ecological guilds.</title>
        <authorList>
            <consortium name="Lawrence Berkeley National Laboratory"/>
            <person name="Harder C.B."/>
            <person name="Miyauchi S."/>
            <person name="Viragh M."/>
            <person name="Kuo A."/>
            <person name="Thoen E."/>
            <person name="Andreopoulos B."/>
            <person name="Lu D."/>
            <person name="Skrede I."/>
            <person name="Drula E."/>
            <person name="Henrissat B."/>
            <person name="Morin E."/>
            <person name="Kohler A."/>
            <person name="Barry K."/>
            <person name="LaButti K."/>
            <person name="Morin E."/>
            <person name="Salamov A."/>
            <person name="Lipzen A."/>
            <person name="Mereny Z."/>
            <person name="Hegedus B."/>
            <person name="Baldrian P."/>
            <person name="Stursova M."/>
            <person name="Weitz H."/>
            <person name="Taylor A."/>
            <person name="Grigoriev I.V."/>
            <person name="Nagy L.G."/>
            <person name="Martin F."/>
            <person name="Kauserud H."/>
        </authorList>
    </citation>
    <scope>NUCLEOTIDE SEQUENCE</scope>
    <source>
        <strain evidence="1">CBHHK182m</strain>
    </source>
</reference>
<gene>
    <name evidence="1" type="ORF">B0H16DRAFT_532027</name>
</gene>
<evidence type="ECO:0008006" key="3">
    <source>
        <dbReference type="Google" id="ProtNLM"/>
    </source>
</evidence>
<proteinExistence type="predicted"/>
<dbReference type="AlphaFoldDB" id="A0AAD7H7T0"/>
<keyword evidence="2" id="KW-1185">Reference proteome</keyword>
<dbReference type="InterPro" id="IPR032675">
    <property type="entry name" value="LRR_dom_sf"/>
</dbReference>